<proteinExistence type="predicted"/>
<evidence type="ECO:0000313" key="3">
    <source>
        <dbReference type="Proteomes" id="UP000591626"/>
    </source>
</evidence>
<evidence type="ECO:0000313" key="2">
    <source>
        <dbReference type="EMBL" id="QXB19320.1"/>
    </source>
</evidence>
<gene>
    <name evidence="1" type="ORF">HC138_08745</name>
    <name evidence="2" type="ORF">I6L55_04420</name>
</gene>
<protein>
    <submittedName>
        <fullName evidence="1">Uncharacterized protein</fullName>
    </submittedName>
</protein>
<accession>A0AAP6XP56</accession>
<evidence type="ECO:0000313" key="1">
    <source>
        <dbReference type="EMBL" id="NJJ04433.1"/>
    </source>
</evidence>
<dbReference type="RefSeq" id="WP_070820098.1">
    <property type="nucleotide sequence ID" value="NZ_CP047198.1"/>
</dbReference>
<sequence>MAGYLPYGLVSGAGEVAVIESPNGGWNVIYSDRRTAGGGATVEGHDQEFANRLAHLFVAKSKEGVNPGDLFGTLCWKFKAERIEIYNNLSTLCLLTGYGEPLPDEE</sequence>
<reference evidence="2 4" key="2">
    <citation type="submission" date="2021-06" db="EMBL/GenBank/DDBJ databases">
        <title>FDA dAtabase for Regulatory Grade micrObial Sequences (FDA-ARGOS): Supporting development and validation of Infectious Disease Dx tests.</title>
        <authorList>
            <person name="Sproer C."/>
            <person name="Gronow S."/>
            <person name="Severitt S."/>
            <person name="Schroder I."/>
            <person name="Tallon L."/>
            <person name="Sadzewicz L."/>
            <person name="Zhao X."/>
            <person name="Boylan J."/>
            <person name="Ott S."/>
            <person name="Bowen H."/>
            <person name="Vavikolanu K."/>
            <person name="Mehta A."/>
            <person name="Aluvathingal J."/>
            <person name="Nadendla S."/>
            <person name="Lowell S."/>
            <person name="Myers T."/>
            <person name="Yan Y."/>
        </authorList>
    </citation>
    <scope>NUCLEOTIDE SEQUENCE [LARGE SCALE GENOMIC DNA]</scope>
    <source>
        <strain evidence="2 4">FDAARGOS 1425</strain>
    </source>
</reference>
<dbReference type="GeneID" id="92749425"/>
<dbReference type="EMBL" id="JAAUVV010000017">
    <property type="protein sequence ID" value="NJJ04433.1"/>
    <property type="molecule type" value="Genomic_DNA"/>
</dbReference>
<evidence type="ECO:0000313" key="4">
    <source>
        <dbReference type="Proteomes" id="UP000683520"/>
    </source>
</evidence>
<keyword evidence="4" id="KW-1185">Reference proteome</keyword>
<dbReference type="Proteomes" id="UP000591626">
    <property type="component" value="Unassembled WGS sequence"/>
</dbReference>
<organism evidence="1 3">
    <name type="scientific">Corynebacterium coyleae</name>
    <dbReference type="NCBI Taxonomy" id="53374"/>
    <lineage>
        <taxon>Bacteria</taxon>
        <taxon>Bacillati</taxon>
        <taxon>Actinomycetota</taxon>
        <taxon>Actinomycetes</taxon>
        <taxon>Mycobacteriales</taxon>
        <taxon>Corynebacteriaceae</taxon>
        <taxon>Corynebacterium</taxon>
    </lineage>
</organism>
<dbReference type="EMBL" id="CP077302">
    <property type="protein sequence ID" value="QXB19320.1"/>
    <property type="molecule type" value="Genomic_DNA"/>
</dbReference>
<reference evidence="1 3" key="1">
    <citation type="submission" date="2020-03" db="EMBL/GenBank/DDBJ databases">
        <title>Draft genome sequences of bacterial isolates from the female urobiome.</title>
        <authorList>
            <person name="Miller-Ensminger T."/>
            <person name="Wolfe A.J."/>
            <person name="Putonti C."/>
        </authorList>
    </citation>
    <scope>NUCLEOTIDE SEQUENCE [LARGE SCALE GENOMIC DNA]</scope>
    <source>
        <strain evidence="1 3">UMB8490</strain>
    </source>
</reference>
<dbReference type="AlphaFoldDB" id="A0AAP6XP56"/>
<name>A0AAP6XP56_9CORY</name>
<dbReference type="Proteomes" id="UP000683520">
    <property type="component" value="Chromosome"/>
</dbReference>